<keyword evidence="1" id="KW-0732">Signal</keyword>
<evidence type="ECO:0000256" key="1">
    <source>
        <dbReference type="ARBA" id="ARBA00022729"/>
    </source>
</evidence>
<dbReference type="Gene3D" id="3.40.50.1820">
    <property type="entry name" value="alpha/beta hydrolase"/>
    <property type="match status" value="1"/>
</dbReference>
<comment type="caution">
    <text evidence="3">The sequence shown here is derived from an EMBL/GenBank/DDBJ whole genome shotgun (WGS) entry which is preliminary data.</text>
</comment>
<dbReference type="AlphaFoldDB" id="A0A532V7Y5"/>
<dbReference type="InterPro" id="IPR029058">
    <property type="entry name" value="AB_hydrolase_fold"/>
</dbReference>
<dbReference type="PANTHER" id="PTHR43037:SF4">
    <property type="entry name" value="PEPTIDASE S9 PROLYL OLIGOPEPTIDASE CATALYTIC DOMAIN-CONTAINING PROTEIN"/>
    <property type="match status" value="1"/>
</dbReference>
<reference evidence="3 4" key="1">
    <citation type="submission" date="2017-06" db="EMBL/GenBank/DDBJ databases">
        <title>Novel microbial phyla capable of carbon fixation and sulfur reduction in deep-sea sediments.</title>
        <authorList>
            <person name="Huang J."/>
            <person name="Baker B."/>
            <person name="Wang Y."/>
        </authorList>
    </citation>
    <scope>NUCLEOTIDE SEQUENCE [LARGE SCALE GENOMIC DNA]</scope>
    <source>
        <strain evidence="3">B3_TA06</strain>
    </source>
</reference>
<proteinExistence type="predicted"/>
<evidence type="ECO:0000313" key="3">
    <source>
        <dbReference type="EMBL" id="TKJ43313.1"/>
    </source>
</evidence>
<gene>
    <name evidence="3" type="ORF">CEE36_04575</name>
</gene>
<sequence length="838" mass="94265">MFLILSLLCAVPSIQDTIFPQEYLVCGPFLRGVREAGWRNLPEPEDGSRYIPKKGDTHFSVMATGGWVVWEKVELDSSGWLTTNYPNVKWDTLQDFYGISALFNSGYAYAEVEVPERSCALAVAMRCGFLVNSQSYAGDIYGKGYVQVPVMLDSGLNHIWLRLGGAGDDKVKFMLIPVDDDVRLITKDAALPDLVYADSTGPFLAALPLSNSTEDWLEDVKLVVGGDGFVSDTFDLPPVAPMSFYKAPFKFSLGALLPDSIPGDTLILPVSVVWENGRTEATLKLRCREPDQSRKETFISAIDNSVQYYGIMPPRNYDPARKYPLIFSLHGAGVEAIGLVNAYTQKDWAFVVSPTNRRPFGFDWQDWGRLDALEVLEQVKERYPIDEDRIHLTGHSMGGHGVWHVGLTHPDLFASASPGAGWTNHQLYVPWTWQKSILYAEPWQLAVRDHVLRTDNQLARLENASNLPIYILQGGADDNVPAFQARLYAKRLNRLGFDYHYEEVPEKPHWWSDDGIACVNWPRMMEFMQKQVRDPYPEHVYYRSADLTQNNGAYWLHIHAIKDRRQDAVIEGWVEDDGYRIRTVNVSRFALRLREEKAGTKIALIIDDDTLSTIAKTDSIVFEKAIQKTRHLLLSTRKGAQFGTTTERVWQVAETDTYLLPHPPIKGAYYEPFILVYGTQADDETTTKLLHKAAGEAQRWWVVANGTVRIVPDTAVTEEIISSYNLILFGNAEQNAVTARIEKDLPIRIEEDRFVVSQEILPPEAIAAVFVYPNPLNDAKKVLIFEGIGSDGLKLSGYFSSLYSGAGIPDYIIFSDAVHDKGWGGVIKAGFFDAEWIP</sequence>
<evidence type="ECO:0000313" key="4">
    <source>
        <dbReference type="Proteomes" id="UP000317778"/>
    </source>
</evidence>
<dbReference type="EMBL" id="NJBO01000005">
    <property type="protein sequence ID" value="TKJ43313.1"/>
    <property type="molecule type" value="Genomic_DNA"/>
</dbReference>
<dbReference type="GO" id="GO:0008236">
    <property type="term" value="F:serine-type peptidase activity"/>
    <property type="evidence" value="ECO:0007669"/>
    <property type="project" value="InterPro"/>
</dbReference>
<dbReference type="Proteomes" id="UP000317778">
    <property type="component" value="Unassembled WGS sequence"/>
</dbReference>
<dbReference type="SUPFAM" id="SSF53474">
    <property type="entry name" value="alpha/beta-Hydrolases"/>
    <property type="match status" value="1"/>
</dbReference>
<dbReference type="Pfam" id="PF00326">
    <property type="entry name" value="Peptidase_S9"/>
    <property type="match status" value="1"/>
</dbReference>
<dbReference type="PANTHER" id="PTHR43037">
    <property type="entry name" value="UNNAMED PRODUCT-RELATED"/>
    <property type="match status" value="1"/>
</dbReference>
<dbReference type="GO" id="GO:0006508">
    <property type="term" value="P:proteolysis"/>
    <property type="evidence" value="ECO:0007669"/>
    <property type="project" value="InterPro"/>
</dbReference>
<protein>
    <recommendedName>
        <fullName evidence="2">Peptidase S9 prolyl oligopeptidase catalytic domain-containing protein</fullName>
    </recommendedName>
</protein>
<dbReference type="InterPro" id="IPR050955">
    <property type="entry name" value="Plant_Biomass_Hydrol_Est"/>
</dbReference>
<feature type="domain" description="Peptidase S9 prolyl oligopeptidase catalytic" evidence="2">
    <location>
        <begin position="363"/>
        <end position="532"/>
    </location>
</feature>
<name>A0A532V7Y5_UNCT6</name>
<evidence type="ECO:0000259" key="2">
    <source>
        <dbReference type="Pfam" id="PF00326"/>
    </source>
</evidence>
<accession>A0A532V7Y5</accession>
<dbReference type="InterPro" id="IPR001375">
    <property type="entry name" value="Peptidase_S9_cat"/>
</dbReference>
<organism evidence="3 4">
    <name type="scientific">candidate division TA06 bacterium B3_TA06</name>
    <dbReference type="NCBI Taxonomy" id="2012487"/>
    <lineage>
        <taxon>Bacteria</taxon>
        <taxon>Bacteria division TA06</taxon>
    </lineage>
</organism>